<name>A0A915K8U7_ROMCU</name>
<proteinExistence type="predicted"/>
<dbReference type="WBParaSite" id="nRc.2.0.1.t34789-RA">
    <property type="protein sequence ID" value="nRc.2.0.1.t34789-RA"/>
    <property type="gene ID" value="nRc.2.0.1.g34789"/>
</dbReference>
<evidence type="ECO:0000313" key="2">
    <source>
        <dbReference type="WBParaSite" id="nRc.2.0.1.t34789-RA"/>
    </source>
</evidence>
<accession>A0A915K8U7</accession>
<organism evidence="1 2">
    <name type="scientific">Romanomermis culicivorax</name>
    <name type="common">Nematode worm</name>
    <dbReference type="NCBI Taxonomy" id="13658"/>
    <lineage>
        <taxon>Eukaryota</taxon>
        <taxon>Metazoa</taxon>
        <taxon>Ecdysozoa</taxon>
        <taxon>Nematoda</taxon>
        <taxon>Enoplea</taxon>
        <taxon>Dorylaimia</taxon>
        <taxon>Mermithida</taxon>
        <taxon>Mermithoidea</taxon>
        <taxon>Mermithidae</taxon>
        <taxon>Romanomermis</taxon>
    </lineage>
</organism>
<dbReference type="Proteomes" id="UP000887565">
    <property type="component" value="Unplaced"/>
</dbReference>
<reference evidence="2" key="1">
    <citation type="submission" date="2022-11" db="UniProtKB">
        <authorList>
            <consortium name="WormBaseParasite"/>
        </authorList>
    </citation>
    <scope>IDENTIFICATION</scope>
</reference>
<sequence>MKYREAGDKILNYCAMLKEELLDIEQEPDEAATNFLKRLRAHDEAESSQEYAKFQERVELKKLWEQMRLLQAITQLMLPGRNLMNPQP</sequence>
<protein>
    <submittedName>
        <fullName evidence="2">Uncharacterized protein</fullName>
    </submittedName>
</protein>
<keyword evidence="1" id="KW-1185">Reference proteome</keyword>
<dbReference type="AlphaFoldDB" id="A0A915K8U7"/>
<evidence type="ECO:0000313" key="1">
    <source>
        <dbReference type="Proteomes" id="UP000887565"/>
    </source>
</evidence>